<name>A0A6J4KW90_9ACTN</name>
<accession>A0A6J4KW90</accession>
<evidence type="ECO:0000256" key="1">
    <source>
        <dbReference type="ARBA" id="ARBA00008814"/>
    </source>
</evidence>
<comment type="similarity">
    <text evidence="1">Belongs to the bacterial solute-binding protein 8 family.</text>
</comment>
<dbReference type="PANTHER" id="PTHR30535:SF35">
    <property type="entry name" value="PERIPLASMIC BINDING PROTEIN"/>
    <property type="match status" value="1"/>
</dbReference>
<sequence>MVVVMPLDDLGHQIDVSRAPSRIVSLVPSLTEALALTVPDRLVGATDWCTQPAGLDVARVRGTKNPDIEAVLALRPDLVVANEEENRLVDLDLLRAAGLTVWVTDIRTVDGALSSMTRLFDALGANDVGWLEQARHAWAEPLRVAPIRLRAVVPIWRRPWMFVGRDTYAGDVLRRLGVDNVLADHAERYPAIPIENLPAHDLVVLPDEPYAFSATDGPEAFERPCALVDGRFLTWYGPAMVEAPRALFYQLRAAS</sequence>
<keyword evidence="2" id="KW-0732">Signal</keyword>
<dbReference type="AlphaFoldDB" id="A0A6J4KW90"/>
<organism evidence="4">
    <name type="scientific">uncultured Nocardioidaceae bacterium</name>
    <dbReference type="NCBI Taxonomy" id="253824"/>
    <lineage>
        <taxon>Bacteria</taxon>
        <taxon>Bacillati</taxon>
        <taxon>Actinomycetota</taxon>
        <taxon>Actinomycetes</taxon>
        <taxon>Propionibacteriales</taxon>
        <taxon>Nocardioidaceae</taxon>
        <taxon>environmental samples</taxon>
    </lineage>
</organism>
<dbReference type="SUPFAM" id="SSF53807">
    <property type="entry name" value="Helical backbone' metal receptor"/>
    <property type="match status" value="1"/>
</dbReference>
<reference evidence="4" key="1">
    <citation type="submission" date="2020-02" db="EMBL/GenBank/DDBJ databases">
        <authorList>
            <person name="Meier V. D."/>
        </authorList>
    </citation>
    <scope>NUCLEOTIDE SEQUENCE</scope>
    <source>
        <strain evidence="4">AVDCRST_MAG46</strain>
    </source>
</reference>
<dbReference type="EMBL" id="CADCUD010000041">
    <property type="protein sequence ID" value="CAA9316803.1"/>
    <property type="molecule type" value="Genomic_DNA"/>
</dbReference>
<gene>
    <name evidence="4" type="ORF">AVDCRST_MAG46-565</name>
</gene>
<evidence type="ECO:0000313" key="4">
    <source>
        <dbReference type="EMBL" id="CAA9316803.1"/>
    </source>
</evidence>
<evidence type="ECO:0000256" key="2">
    <source>
        <dbReference type="ARBA" id="ARBA00022729"/>
    </source>
</evidence>
<proteinExistence type="inferred from homology"/>
<dbReference type="Pfam" id="PF01497">
    <property type="entry name" value="Peripla_BP_2"/>
    <property type="match status" value="1"/>
</dbReference>
<dbReference type="InterPro" id="IPR002491">
    <property type="entry name" value="ABC_transptr_periplasmic_BD"/>
</dbReference>
<evidence type="ECO:0000259" key="3">
    <source>
        <dbReference type="Pfam" id="PF01497"/>
    </source>
</evidence>
<dbReference type="InterPro" id="IPR054828">
    <property type="entry name" value="Vit_B12_bind_prot"/>
</dbReference>
<dbReference type="InterPro" id="IPR050902">
    <property type="entry name" value="ABC_Transporter_SBP"/>
</dbReference>
<dbReference type="Gene3D" id="3.40.50.1980">
    <property type="entry name" value="Nitrogenase molybdenum iron protein domain"/>
    <property type="match status" value="2"/>
</dbReference>
<dbReference type="NCBIfam" id="NF038402">
    <property type="entry name" value="TroA_like"/>
    <property type="match status" value="1"/>
</dbReference>
<protein>
    <submittedName>
        <fullName evidence="4">ABC-type Fe3+-hydroxamate transport system, periplasmic component</fullName>
    </submittedName>
</protein>
<feature type="domain" description="Fe/B12 periplasmic-binding" evidence="3">
    <location>
        <begin position="23"/>
        <end position="85"/>
    </location>
</feature>
<dbReference type="PANTHER" id="PTHR30535">
    <property type="entry name" value="VITAMIN B12-BINDING PROTEIN"/>
    <property type="match status" value="1"/>
</dbReference>